<dbReference type="Proteomes" id="UP000245802">
    <property type="component" value="Chromosome"/>
</dbReference>
<keyword evidence="2" id="KW-1185">Reference proteome</keyword>
<organism evidence="1 2">
    <name type="scientific">Gemmata obscuriglobus</name>
    <dbReference type="NCBI Taxonomy" id="114"/>
    <lineage>
        <taxon>Bacteria</taxon>
        <taxon>Pseudomonadati</taxon>
        <taxon>Planctomycetota</taxon>
        <taxon>Planctomycetia</taxon>
        <taxon>Gemmatales</taxon>
        <taxon>Gemmataceae</taxon>
        <taxon>Gemmata</taxon>
    </lineage>
</organism>
<dbReference type="RefSeq" id="WP_010043881.1">
    <property type="nucleotide sequence ID" value="NZ_CP025958.1"/>
</dbReference>
<accession>A0A2Z3H466</accession>
<evidence type="ECO:0000313" key="2">
    <source>
        <dbReference type="Proteomes" id="UP000245802"/>
    </source>
</evidence>
<gene>
    <name evidence="1" type="ORF">C1280_01170</name>
</gene>
<sequence length="117" mass="13522">MNKGLAMQFAKQMGELTEEQRLHYYEVLAHNLTVAVRGIWSDERISDTEKVDRMKWVNEILHRVTAKVYVLRLKTHEWTEEDFEGLILGYVTAHPGIAGEVGWAVKATYRTISGEEM</sequence>
<dbReference type="EMBL" id="CP025958">
    <property type="protein sequence ID" value="AWM35770.1"/>
    <property type="molecule type" value="Genomic_DNA"/>
</dbReference>
<dbReference type="KEGG" id="gog:C1280_01170"/>
<proteinExistence type="predicted"/>
<name>A0A2Z3H466_9BACT</name>
<evidence type="ECO:0000313" key="1">
    <source>
        <dbReference type="EMBL" id="AWM35770.1"/>
    </source>
</evidence>
<dbReference type="AlphaFoldDB" id="A0A2Z3H466"/>
<dbReference type="OrthoDB" id="667815at2"/>
<protein>
    <submittedName>
        <fullName evidence="1">Uncharacterized protein</fullName>
    </submittedName>
</protein>
<reference evidence="1 2" key="1">
    <citation type="submission" date="2018-01" db="EMBL/GenBank/DDBJ databases">
        <title>G. obscuriglobus.</title>
        <authorList>
            <person name="Franke J."/>
            <person name="Blomberg W."/>
            <person name="Selmecki A."/>
        </authorList>
    </citation>
    <scope>NUCLEOTIDE SEQUENCE [LARGE SCALE GENOMIC DNA]</scope>
    <source>
        <strain evidence="1 2">DSM 5831</strain>
    </source>
</reference>